<dbReference type="Proteomes" id="UP000053424">
    <property type="component" value="Unassembled WGS sequence"/>
</dbReference>
<reference evidence="3" key="2">
    <citation type="submission" date="2015-01" db="EMBL/GenBank/DDBJ databases">
        <title>Evolutionary Origins and Diversification of the Mycorrhizal Mutualists.</title>
        <authorList>
            <consortium name="DOE Joint Genome Institute"/>
            <consortium name="Mycorrhizal Genomics Consortium"/>
            <person name="Kohler A."/>
            <person name="Kuo A."/>
            <person name="Nagy L.G."/>
            <person name="Floudas D."/>
            <person name="Copeland A."/>
            <person name="Barry K.W."/>
            <person name="Cichocki N."/>
            <person name="Veneault-Fourrey C."/>
            <person name="LaButti K."/>
            <person name="Lindquist E.A."/>
            <person name="Lipzen A."/>
            <person name="Lundell T."/>
            <person name="Morin E."/>
            <person name="Murat C."/>
            <person name="Riley R."/>
            <person name="Ohm R."/>
            <person name="Sun H."/>
            <person name="Tunlid A."/>
            <person name="Henrissat B."/>
            <person name="Grigoriev I.V."/>
            <person name="Hibbett D.S."/>
            <person name="Martin F."/>
        </authorList>
    </citation>
    <scope>NUCLEOTIDE SEQUENCE [LARGE SCALE GENOMIC DNA]</scope>
    <source>
        <strain evidence="3">h7</strain>
    </source>
</reference>
<dbReference type="HOGENOM" id="CLU_1510802_0_0_1"/>
<proteinExistence type="predicted"/>
<dbReference type="AlphaFoldDB" id="A0A0C3CJZ9"/>
<keyword evidence="3" id="KW-1185">Reference proteome</keyword>
<sequence length="178" mass="20437">MLRHPGESEKNTIQYLNFRQMNPRYTPPLNSKFSAFRPRGERLTCSKAGRYRDALTSQIALQNPIRYLDFREVPRRRENLGTQHFDVSAPRRVANALSDRIVSCPTFQYVDFWAYGQPSENIQSDIWISGKRLMSSHWDPIRRFDPTASILSATPYSEDSGSGPLRAAKCSQTAWPVP</sequence>
<reference evidence="2 3" key="1">
    <citation type="submission" date="2014-04" db="EMBL/GenBank/DDBJ databases">
        <authorList>
            <consortium name="DOE Joint Genome Institute"/>
            <person name="Kuo A."/>
            <person name="Gay G."/>
            <person name="Dore J."/>
            <person name="Kohler A."/>
            <person name="Nagy L.G."/>
            <person name="Floudas D."/>
            <person name="Copeland A."/>
            <person name="Barry K.W."/>
            <person name="Cichocki N."/>
            <person name="Veneault-Fourrey C."/>
            <person name="LaButti K."/>
            <person name="Lindquist E.A."/>
            <person name="Lipzen A."/>
            <person name="Lundell T."/>
            <person name="Morin E."/>
            <person name="Murat C."/>
            <person name="Sun H."/>
            <person name="Tunlid A."/>
            <person name="Henrissat B."/>
            <person name="Grigoriev I.V."/>
            <person name="Hibbett D.S."/>
            <person name="Martin F."/>
            <person name="Nordberg H.P."/>
            <person name="Cantor M.N."/>
            <person name="Hua S.X."/>
        </authorList>
    </citation>
    <scope>NUCLEOTIDE SEQUENCE [LARGE SCALE GENOMIC DNA]</scope>
    <source>
        <strain evidence="3">h7</strain>
    </source>
</reference>
<gene>
    <name evidence="2" type="ORF">M413DRAFT_443135</name>
</gene>
<dbReference type="EMBL" id="KN831774">
    <property type="protein sequence ID" value="KIM44081.1"/>
    <property type="molecule type" value="Genomic_DNA"/>
</dbReference>
<protein>
    <submittedName>
        <fullName evidence="2">Uncharacterized protein</fullName>
    </submittedName>
</protein>
<evidence type="ECO:0000256" key="1">
    <source>
        <dbReference type="SAM" id="MobiDB-lite"/>
    </source>
</evidence>
<name>A0A0C3CJZ9_HEBCY</name>
<evidence type="ECO:0000313" key="3">
    <source>
        <dbReference type="Proteomes" id="UP000053424"/>
    </source>
</evidence>
<evidence type="ECO:0000313" key="2">
    <source>
        <dbReference type="EMBL" id="KIM44081.1"/>
    </source>
</evidence>
<feature type="region of interest" description="Disordered" evidence="1">
    <location>
        <begin position="155"/>
        <end position="178"/>
    </location>
</feature>
<organism evidence="2 3">
    <name type="scientific">Hebeloma cylindrosporum</name>
    <dbReference type="NCBI Taxonomy" id="76867"/>
    <lineage>
        <taxon>Eukaryota</taxon>
        <taxon>Fungi</taxon>
        <taxon>Dikarya</taxon>
        <taxon>Basidiomycota</taxon>
        <taxon>Agaricomycotina</taxon>
        <taxon>Agaricomycetes</taxon>
        <taxon>Agaricomycetidae</taxon>
        <taxon>Agaricales</taxon>
        <taxon>Agaricineae</taxon>
        <taxon>Hymenogastraceae</taxon>
        <taxon>Hebeloma</taxon>
    </lineage>
</organism>
<accession>A0A0C3CJZ9</accession>